<accession>A0A8H3VYK2</accession>
<dbReference type="Proteomes" id="UP000434172">
    <property type="component" value="Unassembled WGS sequence"/>
</dbReference>
<evidence type="ECO:0000313" key="2">
    <source>
        <dbReference type="Proteomes" id="UP000434172"/>
    </source>
</evidence>
<dbReference type="EMBL" id="WOWK01000236">
    <property type="protein sequence ID" value="KAF0315107.1"/>
    <property type="molecule type" value="Genomic_DNA"/>
</dbReference>
<proteinExistence type="predicted"/>
<dbReference type="OrthoDB" id="4804379at2759"/>
<dbReference type="AlphaFoldDB" id="A0A8H3VYK2"/>
<organism evidence="1 2">
    <name type="scientific">Colletotrichum asianum</name>
    <dbReference type="NCBI Taxonomy" id="702518"/>
    <lineage>
        <taxon>Eukaryota</taxon>
        <taxon>Fungi</taxon>
        <taxon>Dikarya</taxon>
        <taxon>Ascomycota</taxon>
        <taxon>Pezizomycotina</taxon>
        <taxon>Sordariomycetes</taxon>
        <taxon>Hypocreomycetidae</taxon>
        <taxon>Glomerellales</taxon>
        <taxon>Glomerellaceae</taxon>
        <taxon>Colletotrichum</taxon>
        <taxon>Colletotrichum gloeosporioides species complex</taxon>
    </lineage>
</organism>
<evidence type="ECO:0000313" key="1">
    <source>
        <dbReference type="EMBL" id="KAF0315107.1"/>
    </source>
</evidence>
<reference evidence="1 2" key="1">
    <citation type="submission" date="2019-12" db="EMBL/GenBank/DDBJ databases">
        <title>A genome sequence resource for the geographically widespread anthracnose pathogen Colletotrichum asianum.</title>
        <authorList>
            <person name="Meng Y."/>
        </authorList>
    </citation>
    <scope>NUCLEOTIDE SEQUENCE [LARGE SCALE GENOMIC DNA]</scope>
    <source>
        <strain evidence="1 2">ICMP 18580</strain>
    </source>
</reference>
<keyword evidence="2" id="KW-1185">Reference proteome</keyword>
<comment type="caution">
    <text evidence="1">The sequence shown here is derived from an EMBL/GenBank/DDBJ whole genome shotgun (WGS) entry which is preliminary data.</text>
</comment>
<sequence length="379" mass="42843">MPRKTSAEIIIDAIVENGDAPMDRAALQDFFMDRTNSFVDFRKLWEFYEAFIGGYRITARSLNTMRSKGGKAFAAKIKARLDSEPGVVPDHLIEFFSKHQYIWDSSLGDGDTQAEPGRLPKELLDQLKRICPDRESFEGLLMQQMTAQSVPSGMNTEVAAKLMRARAKEVAEEAFGKDESVTDGLIAAVKKGFCPGFEVTKAFRGYGFEVICHRDDVAKLFDIYVHLLTTCGIGRDTLNEWMISGKQTLGQNIKAELEKKQDTIPADLISWLDANQHIWARGSIAYSGQTNAFIRHPGVKVDFQRFVKPVKPEEHAKINQEMQELVDSFHNLKPGEPEFDLQEEIERRAKKYGCYQVAMTYPKKGEISDEKDRIGTEGK</sequence>
<protein>
    <submittedName>
        <fullName evidence="1">Uncharacterized protein</fullName>
    </submittedName>
</protein>
<gene>
    <name evidence="1" type="ORF">GQ607_017659</name>
</gene>
<name>A0A8H3VYK2_9PEZI</name>